<keyword evidence="2" id="KW-1185">Reference proteome</keyword>
<accession>A0A9E7MRQ7</accession>
<gene>
    <name evidence="1" type="ORF">DOMOVOI_00360</name>
</gene>
<reference evidence="1 2" key="1">
    <citation type="submission" date="2022-05" db="EMBL/GenBank/DDBJ databases">
        <authorList>
            <person name="Friedrich I."/>
            <person name="Poehlein A."/>
            <person name="Schneider D."/>
            <person name="Hertel R."/>
            <person name="Daniel R."/>
        </authorList>
    </citation>
    <scope>NUCLEOTIDE SEQUENCE [LARGE SCALE GENOMIC DNA]</scope>
</reference>
<name>A0A9E7MRQ7_9CAUD</name>
<dbReference type="Proteomes" id="UP001057221">
    <property type="component" value="Segment"/>
</dbReference>
<evidence type="ECO:0000313" key="2">
    <source>
        <dbReference type="Proteomes" id="UP001057221"/>
    </source>
</evidence>
<evidence type="ECO:0000313" key="1">
    <source>
        <dbReference type="EMBL" id="USN14511.1"/>
    </source>
</evidence>
<organism evidence="1 2">
    <name type="scientific">Brevundimonas phage vB_BpoS-Domovoi</name>
    <dbReference type="NCBI Taxonomy" id="2948598"/>
    <lineage>
        <taxon>Viruses</taxon>
        <taxon>Duplodnaviria</taxon>
        <taxon>Heunggongvirae</taxon>
        <taxon>Uroviricota</taxon>
        <taxon>Caudoviricetes</taxon>
        <taxon>Jeanschmidtviridae</taxon>
        <taxon>Marchewkavirus</taxon>
        <taxon>Marchewkavirus domovoi</taxon>
    </lineage>
</organism>
<protein>
    <submittedName>
        <fullName evidence="1">Uncharacterized protein</fullName>
    </submittedName>
</protein>
<dbReference type="EMBL" id="ON529855">
    <property type="protein sequence ID" value="USN14511.1"/>
    <property type="molecule type" value="Genomic_DNA"/>
</dbReference>
<proteinExistence type="predicted"/>
<sequence length="236" mass="25941">MTTARIQLFQLNHQSRNNDPEAVTFACRGEAIKAQVQAAADRLGYIGSDPETLRETLADNEIETIKPLDQIEALDDLTDDETVRLAEKFADFQSDIHSTWAEVDVYTLTEAIRAAGAVPVVFTTDDLTDRYGGDDPEGWLRDNARRIEDTLSERGNQAIDDLLAGDGLFKSEDDEDDNETIASAAGYHVVFSEKEGETYPYTAIGPEGDDVAWAVSEEEAWAGAVDHMNGVPPDEI</sequence>